<proteinExistence type="predicted"/>
<dbReference type="KEGG" id="mno:Mnod_4547"/>
<evidence type="ECO:0000313" key="2">
    <source>
        <dbReference type="Proteomes" id="UP000008207"/>
    </source>
</evidence>
<protein>
    <submittedName>
        <fullName evidence="1">Uncharacterized protein</fullName>
    </submittedName>
</protein>
<evidence type="ECO:0000313" key="1">
    <source>
        <dbReference type="EMBL" id="ACL59414.1"/>
    </source>
</evidence>
<dbReference type="HOGENOM" id="CLU_186823_0_0_5"/>
<organism evidence="1 2">
    <name type="scientific">Methylobacterium nodulans (strain LMG 21967 / CNCM I-2342 / ORS 2060)</name>
    <dbReference type="NCBI Taxonomy" id="460265"/>
    <lineage>
        <taxon>Bacteria</taxon>
        <taxon>Pseudomonadati</taxon>
        <taxon>Pseudomonadota</taxon>
        <taxon>Alphaproteobacteria</taxon>
        <taxon>Hyphomicrobiales</taxon>
        <taxon>Methylobacteriaceae</taxon>
        <taxon>Methylobacterium</taxon>
    </lineage>
</organism>
<reference evidence="1 2" key="1">
    <citation type="submission" date="2009-01" db="EMBL/GenBank/DDBJ databases">
        <title>Complete sequence of chromosome of Methylobacterium nodulans ORS 2060.</title>
        <authorList>
            <consortium name="US DOE Joint Genome Institute"/>
            <person name="Lucas S."/>
            <person name="Copeland A."/>
            <person name="Lapidus A."/>
            <person name="Glavina del Rio T."/>
            <person name="Dalin E."/>
            <person name="Tice H."/>
            <person name="Bruce D."/>
            <person name="Goodwin L."/>
            <person name="Pitluck S."/>
            <person name="Sims D."/>
            <person name="Brettin T."/>
            <person name="Detter J.C."/>
            <person name="Han C."/>
            <person name="Larimer F."/>
            <person name="Land M."/>
            <person name="Hauser L."/>
            <person name="Kyrpides N."/>
            <person name="Ivanova N."/>
            <person name="Marx C.J."/>
            <person name="Richardson P."/>
        </authorList>
    </citation>
    <scope>NUCLEOTIDE SEQUENCE [LARGE SCALE GENOMIC DNA]</scope>
    <source>
        <strain evidence="2">LMG 21967 / CNCM I-2342 / ORS 2060</strain>
    </source>
</reference>
<gene>
    <name evidence="1" type="ordered locus">Mnod_4547</name>
</gene>
<accession>B8ID22</accession>
<name>B8ID22_METNO</name>
<dbReference type="AlphaFoldDB" id="B8ID22"/>
<dbReference type="eggNOG" id="ENOG50301IF">
    <property type="taxonomic scope" value="Bacteria"/>
</dbReference>
<dbReference type="STRING" id="460265.Mnod_4547"/>
<dbReference type="RefSeq" id="WP_015931052.1">
    <property type="nucleotide sequence ID" value="NC_011894.1"/>
</dbReference>
<dbReference type="Proteomes" id="UP000008207">
    <property type="component" value="Chromosome"/>
</dbReference>
<dbReference type="EMBL" id="CP001349">
    <property type="protein sequence ID" value="ACL59414.1"/>
    <property type="molecule type" value="Genomic_DNA"/>
</dbReference>
<keyword evidence="2" id="KW-1185">Reference proteome</keyword>
<sequence>MPTYRLRVAPRGRHGTVGRALRDVQIEAPSVRQASARALGRADELFSDEATFAWLTDESGDLVWALPIEEAEPPAGGLICAGGHRHAAMGRR</sequence>